<dbReference type="RefSeq" id="WP_277442335.1">
    <property type="nucleotide sequence ID" value="NZ_JAKOAV010000002.1"/>
</dbReference>
<name>A0A9X4H6U5_9FIRM</name>
<comment type="caution">
    <text evidence="1">The sequence shown here is derived from an EMBL/GenBank/DDBJ whole genome shotgun (WGS) entry which is preliminary data.</text>
</comment>
<accession>A0A9X4H6U5</accession>
<dbReference type="EMBL" id="JAKOAV010000002">
    <property type="protein sequence ID" value="MDF9407159.1"/>
    <property type="molecule type" value="Genomic_DNA"/>
</dbReference>
<dbReference type="Proteomes" id="UP001154312">
    <property type="component" value="Unassembled WGS sequence"/>
</dbReference>
<gene>
    <name evidence="1" type="ORF">L7E55_02110</name>
</gene>
<organism evidence="1 2">
    <name type="scientific">Pelotomaculum isophthalicicum JI</name>
    <dbReference type="NCBI Taxonomy" id="947010"/>
    <lineage>
        <taxon>Bacteria</taxon>
        <taxon>Bacillati</taxon>
        <taxon>Bacillota</taxon>
        <taxon>Clostridia</taxon>
        <taxon>Eubacteriales</taxon>
        <taxon>Desulfotomaculaceae</taxon>
        <taxon>Pelotomaculum</taxon>
    </lineage>
</organism>
<keyword evidence="2" id="KW-1185">Reference proteome</keyword>
<evidence type="ECO:0000313" key="1">
    <source>
        <dbReference type="EMBL" id="MDF9407159.1"/>
    </source>
</evidence>
<protein>
    <submittedName>
        <fullName evidence="1">Uncharacterized protein</fullName>
    </submittedName>
</protein>
<reference evidence="1" key="1">
    <citation type="submission" date="2022-02" db="EMBL/GenBank/DDBJ databases">
        <authorList>
            <person name="Leng L."/>
        </authorList>
    </citation>
    <scope>NUCLEOTIDE SEQUENCE</scope>
    <source>
        <strain evidence="1">JI</strain>
    </source>
</reference>
<evidence type="ECO:0000313" key="2">
    <source>
        <dbReference type="Proteomes" id="UP001154312"/>
    </source>
</evidence>
<proteinExistence type="predicted"/>
<dbReference type="AlphaFoldDB" id="A0A9X4H6U5"/>
<sequence length="65" mass="7022">MVKETMAAVEAMKETMGVLDCSKGGSKCSAPNFVFFIFKDAKCVNIFNGACETWDPGDCADNECD</sequence>